<dbReference type="OrthoDB" id="2596772at2"/>
<organism evidence="2 3">
    <name type="scientific">Alteribacillus bidgolensis</name>
    <dbReference type="NCBI Taxonomy" id="930129"/>
    <lineage>
        <taxon>Bacteria</taxon>
        <taxon>Bacillati</taxon>
        <taxon>Bacillota</taxon>
        <taxon>Bacilli</taxon>
        <taxon>Bacillales</taxon>
        <taxon>Bacillaceae</taxon>
        <taxon>Alteribacillus</taxon>
    </lineage>
</organism>
<sequence>MLLIISTLLVLIYTGVCLIKLYNNRKNLEKMTGMTMVMSLAMVSSLTIGLIAGIAYRGDLTLSTILAMSFGLIVGFLAGKPISLLTMVEGCAAGIMGGMMGAMLGDMLLNNLPLMLVFMDILFVISVLFIIFYINAELKINNKSFGFYPRSYLWMIITSAFSIIIIFTFADLEMKPVEDNQVDDLHHH</sequence>
<keyword evidence="1" id="KW-0472">Membrane</keyword>
<keyword evidence="1" id="KW-1133">Transmembrane helix</keyword>
<feature type="transmembrane region" description="Helical" evidence="1">
    <location>
        <begin position="152"/>
        <end position="170"/>
    </location>
</feature>
<evidence type="ECO:0000313" key="3">
    <source>
        <dbReference type="Proteomes" id="UP000199017"/>
    </source>
</evidence>
<accession>A0A1G8RFZ0</accession>
<keyword evidence="3" id="KW-1185">Reference proteome</keyword>
<proteinExistence type="predicted"/>
<reference evidence="2 3" key="1">
    <citation type="submission" date="2016-10" db="EMBL/GenBank/DDBJ databases">
        <authorList>
            <person name="de Groot N.N."/>
        </authorList>
    </citation>
    <scope>NUCLEOTIDE SEQUENCE [LARGE SCALE GENOMIC DNA]</scope>
    <source>
        <strain evidence="3">P4B,CCM 7963,CECT 7998,DSM 25260,IBRC-M 10614,KCTC 13821</strain>
    </source>
</reference>
<dbReference type="STRING" id="930129.SAMN05216352_12716"/>
<dbReference type="AlphaFoldDB" id="A0A1G8RFZ0"/>
<dbReference type="Proteomes" id="UP000199017">
    <property type="component" value="Unassembled WGS sequence"/>
</dbReference>
<keyword evidence="1" id="KW-0812">Transmembrane</keyword>
<dbReference type="EMBL" id="FNDU01000027">
    <property type="protein sequence ID" value="SDJ15927.1"/>
    <property type="molecule type" value="Genomic_DNA"/>
</dbReference>
<name>A0A1G8RFZ0_9BACI</name>
<evidence type="ECO:0000256" key="1">
    <source>
        <dbReference type="SAM" id="Phobius"/>
    </source>
</evidence>
<gene>
    <name evidence="2" type="ORF">SAMN05216352_12716</name>
</gene>
<feature type="transmembrane region" description="Helical" evidence="1">
    <location>
        <begin position="84"/>
        <end position="105"/>
    </location>
</feature>
<feature type="transmembrane region" description="Helical" evidence="1">
    <location>
        <begin position="60"/>
        <end position="78"/>
    </location>
</feature>
<feature type="transmembrane region" description="Helical" evidence="1">
    <location>
        <begin position="33"/>
        <end position="53"/>
    </location>
</feature>
<feature type="transmembrane region" description="Helical" evidence="1">
    <location>
        <begin position="112"/>
        <end position="132"/>
    </location>
</feature>
<evidence type="ECO:0000313" key="2">
    <source>
        <dbReference type="EMBL" id="SDJ15927.1"/>
    </source>
</evidence>
<protein>
    <submittedName>
        <fullName evidence="2">Uncharacterized protein</fullName>
    </submittedName>
</protein>